<protein>
    <submittedName>
        <fullName evidence="2">Uncharacterized protein</fullName>
    </submittedName>
</protein>
<comment type="caution">
    <text evidence="2">The sequence shown here is derived from an EMBL/GenBank/DDBJ whole genome shotgun (WGS) entry which is preliminary data.</text>
</comment>
<evidence type="ECO:0000256" key="1">
    <source>
        <dbReference type="SAM" id="MobiDB-lite"/>
    </source>
</evidence>
<gene>
    <name evidence="2" type="ORF">PVAP13_5KG535307</name>
</gene>
<sequence length="89" mass="9261">MKIPSTKRRGPSRTPTPVLLPLPVGAAAPTQGQQQQHAPERAGRSRRPRTPPATDGGRARPLPPAGASRRNAGGAAFNGFRGGGKHDLL</sequence>
<reference evidence="2" key="1">
    <citation type="submission" date="2020-05" db="EMBL/GenBank/DDBJ databases">
        <title>WGS assembly of Panicum virgatum.</title>
        <authorList>
            <person name="Lovell J.T."/>
            <person name="Jenkins J."/>
            <person name="Shu S."/>
            <person name="Juenger T.E."/>
            <person name="Schmutz J."/>
        </authorList>
    </citation>
    <scope>NUCLEOTIDE SEQUENCE</scope>
    <source>
        <strain evidence="2">AP13</strain>
    </source>
</reference>
<feature type="compositionally biased region" description="Low complexity" evidence="1">
    <location>
        <begin position="65"/>
        <end position="79"/>
    </location>
</feature>
<accession>A0A8T0SY24</accession>
<proteinExistence type="predicted"/>
<evidence type="ECO:0000313" key="2">
    <source>
        <dbReference type="EMBL" id="KAG2602004.1"/>
    </source>
</evidence>
<feature type="compositionally biased region" description="Basic residues" evidence="1">
    <location>
        <begin position="1"/>
        <end position="11"/>
    </location>
</feature>
<evidence type="ECO:0000313" key="3">
    <source>
        <dbReference type="Proteomes" id="UP000823388"/>
    </source>
</evidence>
<organism evidence="2 3">
    <name type="scientific">Panicum virgatum</name>
    <name type="common">Blackwell switchgrass</name>
    <dbReference type="NCBI Taxonomy" id="38727"/>
    <lineage>
        <taxon>Eukaryota</taxon>
        <taxon>Viridiplantae</taxon>
        <taxon>Streptophyta</taxon>
        <taxon>Embryophyta</taxon>
        <taxon>Tracheophyta</taxon>
        <taxon>Spermatophyta</taxon>
        <taxon>Magnoliopsida</taxon>
        <taxon>Liliopsida</taxon>
        <taxon>Poales</taxon>
        <taxon>Poaceae</taxon>
        <taxon>PACMAD clade</taxon>
        <taxon>Panicoideae</taxon>
        <taxon>Panicodae</taxon>
        <taxon>Paniceae</taxon>
        <taxon>Panicinae</taxon>
        <taxon>Panicum</taxon>
        <taxon>Panicum sect. Hiantes</taxon>
    </lineage>
</organism>
<dbReference type="AlphaFoldDB" id="A0A8T0SY24"/>
<dbReference type="Proteomes" id="UP000823388">
    <property type="component" value="Chromosome 5K"/>
</dbReference>
<keyword evidence="3" id="KW-1185">Reference proteome</keyword>
<name>A0A8T0SY24_PANVG</name>
<feature type="region of interest" description="Disordered" evidence="1">
    <location>
        <begin position="1"/>
        <end position="89"/>
    </location>
</feature>
<dbReference type="EMBL" id="CM029045">
    <property type="protein sequence ID" value="KAG2602004.1"/>
    <property type="molecule type" value="Genomic_DNA"/>
</dbReference>
<feature type="compositionally biased region" description="Low complexity" evidence="1">
    <location>
        <begin position="15"/>
        <end position="37"/>
    </location>
</feature>